<dbReference type="PROSITE" id="PS00678">
    <property type="entry name" value="WD_REPEATS_1"/>
    <property type="match status" value="1"/>
</dbReference>
<dbReference type="AlphaFoldDB" id="A0A5C2SF46"/>
<dbReference type="PANTHER" id="PTHR15574">
    <property type="entry name" value="WD REPEAT DOMAIN-CONTAINING FAMILY"/>
    <property type="match status" value="1"/>
</dbReference>
<dbReference type="SMART" id="SM00320">
    <property type="entry name" value="WD40"/>
    <property type="match status" value="5"/>
</dbReference>
<sequence length="497" mass="55421">WSRKLVGHTSCVNALTFSPDGRWLASAGDDPCVQLWDFNQEELSKPAWTFFGPRANVFTLAFSASGRYLYSGDTRDDIFQYDISHLNSPMGHARDGLNSPSWSDTQHEDSIRAISCHPEQDQLLLSAAEDGCIILHDMREQPQHSRSQCKLQHDAEFTCVQYHPTMTHIFATSDNRGQLCLRDVRMAFGPLSQRSEHGGIVHKYVTTIARQGTPRMANPEVNSLVFDREGRRLAVTMLHHLPTLYSLNDPYPIATFSGKHLPNGELVLPGDRTYSNCCTMKHGSFGGLGSDRDSYYANGSDDFRTYLWKVPEECALLEARSVVEYSDWAKNRRPGELGYASSILGPRYVPVDLSTPLARLTGHESIVNTALIHPYRPYILTAGIERYIRLHSPTSSSPCTEPLELTPKAVRTVETSSPSTREAFLRAMGVMDDPASDDEDGDGGSIALFDHILRQEGNADVFSIHPWEPDPDEESSEQSMDTDDDDSDDEVGGISLY</sequence>
<feature type="region of interest" description="Disordered" evidence="4">
    <location>
        <begin position="460"/>
        <end position="497"/>
    </location>
</feature>
<evidence type="ECO:0000256" key="1">
    <source>
        <dbReference type="ARBA" id="ARBA00022574"/>
    </source>
</evidence>
<evidence type="ECO:0000256" key="2">
    <source>
        <dbReference type="ARBA" id="ARBA00022737"/>
    </source>
</evidence>
<keyword evidence="2" id="KW-0677">Repeat</keyword>
<dbReference type="GO" id="GO:0005737">
    <property type="term" value="C:cytoplasm"/>
    <property type="evidence" value="ECO:0007669"/>
    <property type="project" value="TreeGrafter"/>
</dbReference>
<dbReference type="Pfam" id="PF00400">
    <property type="entry name" value="WD40"/>
    <property type="match status" value="4"/>
</dbReference>
<dbReference type="GO" id="GO:0045717">
    <property type="term" value="P:negative regulation of fatty acid biosynthetic process"/>
    <property type="evidence" value="ECO:0007669"/>
    <property type="project" value="TreeGrafter"/>
</dbReference>
<evidence type="ECO:0000256" key="3">
    <source>
        <dbReference type="PROSITE-ProRule" id="PRU00221"/>
    </source>
</evidence>
<keyword evidence="6" id="KW-1185">Reference proteome</keyword>
<dbReference type="InterPro" id="IPR015943">
    <property type="entry name" value="WD40/YVTN_repeat-like_dom_sf"/>
</dbReference>
<evidence type="ECO:0000313" key="6">
    <source>
        <dbReference type="Proteomes" id="UP000313359"/>
    </source>
</evidence>
<proteinExistence type="predicted"/>
<dbReference type="InterPro" id="IPR019775">
    <property type="entry name" value="WD40_repeat_CS"/>
</dbReference>
<dbReference type="GO" id="GO:0080008">
    <property type="term" value="C:Cul4-RING E3 ubiquitin ligase complex"/>
    <property type="evidence" value="ECO:0007669"/>
    <property type="project" value="TreeGrafter"/>
</dbReference>
<dbReference type="PROSITE" id="PS50294">
    <property type="entry name" value="WD_REPEATS_REGION"/>
    <property type="match status" value="1"/>
</dbReference>
<name>A0A5C2SF46_9APHY</name>
<protein>
    <submittedName>
        <fullName evidence="5">WD40 repeat-like protein</fullName>
    </submittedName>
</protein>
<gene>
    <name evidence="5" type="ORF">L227DRAFT_498935</name>
</gene>
<dbReference type="STRING" id="1328759.A0A5C2SF46"/>
<dbReference type="PROSITE" id="PS50082">
    <property type="entry name" value="WD_REPEATS_2"/>
    <property type="match status" value="1"/>
</dbReference>
<evidence type="ECO:0000256" key="4">
    <source>
        <dbReference type="SAM" id="MobiDB-lite"/>
    </source>
</evidence>
<dbReference type="InterPro" id="IPR001680">
    <property type="entry name" value="WD40_rpt"/>
</dbReference>
<dbReference type="InterPro" id="IPR036322">
    <property type="entry name" value="WD40_repeat_dom_sf"/>
</dbReference>
<feature type="non-terminal residue" evidence="5">
    <location>
        <position position="1"/>
    </location>
</feature>
<dbReference type="Proteomes" id="UP000313359">
    <property type="component" value="Unassembled WGS sequence"/>
</dbReference>
<dbReference type="EMBL" id="ML122259">
    <property type="protein sequence ID" value="RPD62291.1"/>
    <property type="molecule type" value="Genomic_DNA"/>
</dbReference>
<reference evidence="5" key="1">
    <citation type="journal article" date="2018" name="Genome Biol. Evol.">
        <title>Genomics and development of Lentinus tigrinus, a white-rot wood-decaying mushroom with dimorphic fruiting bodies.</title>
        <authorList>
            <person name="Wu B."/>
            <person name="Xu Z."/>
            <person name="Knudson A."/>
            <person name="Carlson A."/>
            <person name="Chen N."/>
            <person name="Kovaka S."/>
            <person name="LaButti K."/>
            <person name="Lipzen A."/>
            <person name="Pennachio C."/>
            <person name="Riley R."/>
            <person name="Schakwitz W."/>
            <person name="Umezawa K."/>
            <person name="Ohm R.A."/>
            <person name="Grigoriev I.V."/>
            <person name="Nagy L.G."/>
            <person name="Gibbons J."/>
            <person name="Hibbett D."/>
        </authorList>
    </citation>
    <scope>NUCLEOTIDE SEQUENCE [LARGE SCALE GENOMIC DNA]</scope>
    <source>
        <strain evidence="5">ALCF2SS1-6</strain>
    </source>
</reference>
<accession>A0A5C2SF46</accession>
<feature type="compositionally biased region" description="Acidic residues" evidence="4">
    <location>
        <begin position="469"/>
        <end position="491"/>
    </location>
</feature>
<dbReference type="InterPro" id="IPR045151">
    <property type="entry name" value="DCAF8"/>
</dbReference>
<dbReference type="Gene3D" id="2.130.10.10">
    <property type="entry name" value="YVTN repeat-like/Quinoprotein amine dehydrogenase"/>
    <property type="match status" value="2"/>
</dbReference>
<dbReference type="OrthoDB" id="4869960at2759"/>
<evidence type="ECO:0000313" key="5">
    <source>
        <dbReference type="EMBL" id="RPD62291.1"/>
    </source>
</evidence>
<keyword evidence="1 3" id="KW-0853">WD repeat</keyword>
<feature type="repeat" description="WD" evidence="3">
    <location>
        <begin position="5"/>
        <end position="46"/>
    </location>
</feature>
<organism evidence="5 6">
    <name type="scientific">Lentinus tigrinus ALCF2SS1-6</name>
    <dbReference type="NCBI Taxonomy" id="1328759"/>
    <lineage>
        <taxon>Eukaryota</taxon>
        <taxon>Fungi</taxon>
        <taxon>Dikarya</taxon>
        <taxon>Basidiomycota</taxon>
        <taxon>Agaricomycotina</taxon>
        <taxon>Agaricomycetes</taxon>
        <taxon>Polyporales</taxon>
        <taxon>Polyporaceae</taxon>
        <taxon>Lentinus</taxon>
    </lineage>
</organism>
<dbReference type="PANTHER" id="PTHR15574:SF40">
    <property type="entry name" value="WD AND TETRATRICOPEPTIDE REPEATS PROTEIN 1"/>
    <property type="match status" value="1"/>
</dbReference>
<dbReference type="SUPFAM" id="SSF50978">
    <property type="entry name" value="WD40 repeat-like"/>
    <property type="match status" value="1"/>
</dbReference>